<organism evidence="2 3">
    <name type="scientific">Sphingopyxis witflariensis</name>
    <dbReference type="NCBI Taxonomy" id="173675"/>
    <lineage>
        <taxon>Bacteria</taxon>
        <taxon>Pseudomonadati</taxon>
        <taxon>Pseudomonadota</taxon>
        <taxon>Alphaproteobacteria</taxon>
        <taxon>Sphingomonadales</taxon>
        <taxon>Sphingomonadaceae</taxon>
        <taxon>Sphingopyxis</taxon>
    </lineage>
</organism>
<evidence type="ECO:0000259" key="1">
    <source>
        <dbReference type="Pfam" id="PF04316"/>
    </source>
</evidence>
<sequence>MEAKMSGDSKIGLQAVSGYVRTGAPRKIAGEAAAPMRAPTPALAARDSLPATRLIGLTGALADQDPTIDVSRVATLRTAIANGSYAADPAVIAKAMVQFHRGNA</sequence>
<accession>A0A246K3Z8</accession>
<evidence type="ECO:0000313" key="3">
    <source>
        <dbReference type="Proteomes" id="UP000197097"/>
    </source>
</evidence>
<protein>
    <recommendedName>
        <fullName evidence="1">Anti-sigma-28 factor FlgM C-terminal domain-containing protein</fullName>
    </recommendedName>
</protein>
<reference evidence="2 3" key="1">
    <citation type="journal article" date="2002" name="Int. J. Syst. Evol. Microbiol.">
        <title>Sphingopyxis witflariensis sp. nov., isolated from activated sludge.</title>
        <authorList>
            <person name="Kampfer P."/>
            <person name="Witzenberger R."/>
            <person name="Denner E.B."/>
            <person name="Busse H.J."/>
            <person name="Neef A."/>
        </authorList>
    </citation>
    <scope>NUCLEOTIDE SEQUENCE [LARGE SCALE GENOMIC DNA]</scope>
    <source>
        <strain evidence="2 3">DSM 14551</strain>
    </source>
</reference>
<dbReference type="SUPFAM" id="SSF101498">
    <property type="entry name" value="Anti-sigma factor FlgM"/>
    <property type="match status" value="1"/>
</dbReference>
<gene>
    <name evidence="2" type="ORF">CDQ91_06120</name>
</gene>
<evidence type="ECO:0000313" key="2">
    <source>
        <dbReference type="EMBL" id="OWR00324.1"/>
    </source>
</evidence>
<dbReference type="InterPro" id="IPR031316">
    <property type="entry name" value="FlgM_C"/>
</dbReference>
<keyword evidence="3" id="KW-1185">Reference proteome</keyword>
<dbReference type="AlphaFoldDB" id="A0A246K3Z8"/>
<proteinExistence type="predicted"/>
<name>A0A246K3Z8_9SPHN</name>
<feature type="domain" description="Anti-sigma-28 factor FlgM C-terminal" evidence="1">
    <location>
        <begin position="62"/>
        <end position="97"/>
    </location>
</feature>
<dbReference type="Pfam" id="PF04316">
    <property type="entry name" value="FlgM"/>
    <property type="match status" value="1"/>
</dbReference>
<dbReference type="EMBL" id="NISJ01000002">
    <property type="protein sequence ID" value="OWR00324.1"/>
    <property type="molecule type" value="Genomic_DNA"/>
</dbReference>
<dbReference type="InterPro" id="IPR035890">
    <property type="entry name" value="Anti-sigma-28_factor_FlgM_sf"/>
</dbReference>
<dbReference type="Proteomes" id="UP000197097">
    <property type="component" value="Unassembled WGS sequence"/>
</dbReference>
<comment type="caution">
    <text evidence="2">The sequence shown here is derived from an EMBL/GenBank/DDBJ whole genome shotgun (WGS) entry which is preliminary data.</text>
</comment>